<organism evidence="2 3">
    <name type="scientific">Gemmatirosa kalamazoonensis</name>
    <dbReference type="NCBI Taxonomy" id="861299"/>
    <lineage>
        <taxon>Bacteria</taxon>
        <taxon>Pseudomonadati</taxon>
        <taxon>Gemmatimonadota</taxon>
        <taxon>Gemmatimonadia</taxon>
        <taxon>Gemmatimonadales</taxon>
        <taxon>Gemmatimonadaceae</taxon>
        <taxon>Gemmatirosa</taxon>
    </lineage>
</organism>
<evidence type="ECO:0000313" key="2">
    <source>
        <dbReference type="EMBL" id="AHG91960.1"/>
    </source>
</evidence>
<name>W0RNP4_9BACT</name>
<feature type="signal peptide" evidence="1">
    <location>
        <begin position="1"/>
        <end position="23"/>
    </location>
</feature>
<proteinExistence type="predicted"/>
<dbReference type="InParanoid" id="W0RNP4"/>
<keyword evidence="1" id="KW-0732">Signal</keyword>
<dbReference type="KEGG" id="gba:J421_4423"/>
<dbReference type="EMBL" id="CP007128">
    <property type="protein sequence ID" value="AHG91960.1"/>
    <property type="molecule type" value="Genomic_DNA"/>
</dbReference>
<dbReference type="RefSeq" id="WP_025413393.1">
    <property type="nucleotide sequence ID" value="NZ_CP007128.1"/>
</dbReference>
<keyword evidence="3" id="KW-1185">Reference proteome</keyword>
<accession>W0RNP4</accession>
<gene>
    <name evidence="2" type="ORF">J421_4423</name>
</gene>
<dbReference type="PROSITE" id="PS51257">
    <property type="entry name" value="PROKAR_LIPOPROTEIN"/>
    <property type="match status" value="1"/>
</dbReference>
<dbReference type="HOGENOM" id="CLU_1466214_0_0_0"/>
<evidence type="ECO:0000313" key="3">
    <source>
        <dbReference type="Proteomes" id="UP000019151"/>
    </source>
</evidence>
<feature type="chain" id="PRO_5004795208" evidence="1">
    <location>
        <begin position="24"/>
        <end position="184"/>
    </location>
</feature>
<sequence length="184" mass="18734">MPARPTPRLTALLAIAVAAAAVAACDDATVEPTPPSTVLGKSASLADSAATAPTHSDSVRLSPDSVRPGPGTLWAVAVQNFVLQWKDAAGVAHDSVGFRGVAGASIAIYATTRPDSTSATRPTETLLATLASDATGQIHSAKLADGWYTLRASWASGGSTKTASASAQLVRGNQQPTIVYLNLR</sequence>
<dbReference type="STRING" id="861299.J421_4423"/>
<reference evidence="2 3" key="1">
    <citation type="journal article" date="2014" name="Genome Announc.">
        <title>Genome Sequence and Methylome of Soil Bacterium Gemmatirosa kalamazoonensis KBS708T, a Member of the Rarely Cultivated Gemmatimonadetes Phylum.</title>
        <authorList>
            <person name="Debruyn J.M."/>
            <person name="Radosevich M."/>
            <person name="Wommack K.E."/>
            <person name="Polson S.W."/>
            <person name="Hauser L.J."/>
            <person name="Fawaz M.N."/>
            <person name="Korlach J."/>
            <person name="Tsai Y.C."/>
        </authorList>
    </citation>
    <scope>NUCLEOTIDE SEQUENCE [LARGE SCALE GENOMIC DNA]</scope>
    <source>
        <strain evidence="2 3">KBS708</strain>
    </source>
</reference>
<evidence type="ECO:0000256" key="1">
    <source>
        <dbReference type="SAM" id="SignalP"/>
    </source>
</evidence>
<protein>
    <submittedName>
        <fullName evidence="2">Uncharacterized protein</fullName>
    </submittedName>
</protein>
<dbReference type="Proteomes" id="UP000019151">
    <property type="component" value="Chromosome"/>
</dbReference>
<dbReference type="AlphaFoldDB" id="W0RNP4"/>